<keyword evidence="10" id="KW-1185">Reference proteome</keyword>
<feature type="transmembrane region" description="Helical" evidence="8">
    <location>
        <begin position="166"/>
        <end position="189"/>
    </location>
</feature>
<evidence type="ECO:0000256" key="2">
    <source>
        <dbReference type="ARBA" id="ARBA00009142"/>
    </source>
</evidence>
<dbReference type="EMBL" id="PDOC01000007">
    <property type="protein sequence ID" value="PIL44476.1"/>
    <property type="molecule type" value="Genomic_DNA"/>
</dbReference>
<comment type="subcellular location">
    <subcellularLocation>
        <location evidence="1 8">Cell membrane</location>
        <topology evidence="1 8">Multi-pass membrane protein</topology>
    </subcellularLocation>
</comment>
<feature type="transmembrane region" description="Helical" evidence="8">
    <location>
        <begin position="44"/>
        <end position="64"/>
    </location>
</feature>
<keyword evidence="7 8" id="KW-0472">Membrane</keyword>
<feature type="transmembrane region" description="Helical" evidence="8">
    <location>
        <begin position="102"/>
        <end position="119"/>
    </location>
</feature>
<keyword evidence="4 8" id="KW-1003">Cell membrane</keyword>
<organism evidence="9 10">
    <name type="scientific">Massilia eurypsychrophila</name>
    <dbReference type="NCBI Taxonomy" id="1485217"/>
    <lineage>
        <taxon>Bacteria</taxon>
        <taxon>Pseudomonadati</taxon>
        <taxon>Pseudomonadota</taxon>
        <taxon>Betaproteobacteria</taxon>
        <taxon>Burkholderiales</taxon>
        <taxon>Oxalobacteraceae</taxon>
        <taxon>Telluria group</taxon>
        <taxon>Massilia</taxon>
    </lineage>
</organism>
<feature type="transmembrane region" description="Helical" evidence="8">
    <location>
        <begin position="6"/>
        <end position="32"/>
    </location>
</feature>
<evidence type="ECO:0000256" key="8">
    <source>
        <dbReference type="RuleBase" id="RU363041"/>
    </source>
</evidence>
<protein>
    <recommendedName>
        <fullName evidence="8">Probable membrane transporter protein</fullName>
    </recommendedName>
</protein>
<reference evidence="9 10" key="1">
    <citation type="submission" date="2017-10" db="EMBL/GenBank/DDBJ databases">
        <title>Massilia psychrophilum sp. nov., a novel purple-pigmented bacterium isolated from Tianshan glacier, Xinjiang Municipality, China.</title>
        <authorList>
            <person name="Wang H."/>
        </authorList>
    </citation>
    <scope>NUCLEOTIDE SEQUENCE [LARGE SCALE GENOMIC DNA]</scope>
    <source>
        <strain evidence="9 10">JCM 30074</strain>
    </source>
</reference>
<dbReference type="Pfam" id="PF01925">
    <property type="entry name" value="TauE"/>
    <property type="match status" value="1"/>
</dbReference>
<evidence type="ECO:0000256" key="4">
    <source>
        <dbReference type="ARBA" id="ARBA00022475"/>
    </source>
</evidence>
<gene>
    <name evidence="9" type="ORF">CR105_13535</name>
</gene>
<comment type="similarity">
    <text evidence="2 8">Belongs to the 4-toluene sulfonate uptake permease (TSUP) (TC 2.A.102) family.</text>
</comment>
<sequence length="249" mass="26484">MIVDPLFYAAAIPAVLLTGISKGGFGSALGGIGVPLMALTISPVHAAAILLPVLCFMDLVGVRVYYGKWDKENLKIMIPGALLGIALGTLTFGVLSENAIRILIGCIAVAFPLNAWFGFSAQQQPATRSALKGTFWSAVSGLTSFLAHAGGPPVMVYLLPQRLDKTSYVATISVFFMVVNAVKLVPYAWLGQFSAANLITSLVLAPLVPIGVWMGLWLQDRINTVWFYRIAQGGLLVTGAQLIYQSIGV</sequence>
<evidence type="ECO:0000256" key="1">
    <source>
        <dbReference type="ARBA" id="ARBA00004651"/>
    </source>
</evidence>
<evidence type="ECO:0000256" key="6">
    <source>
        <dbReference type="ARBA" id="ARBA00022989"/>
    </source>
</evidence>
<evidence type="ECO:0000313" key="10">
    <source>
        <dbReference type="Proteomes" id="UP000230390"/>
    </source>
</evidence>
<comment type="caution">
    <text evidence="9">The sequence shown here is derived from an EMBL/GenBank/DDBJ whole genome shotgun (WGS) entry which is preliminary data.</text>
</comment>
<dbReference type="GO" id="GO:0005886">
    <property type="term" value="C:plasma membrane"/>
    <property type="evidence" value="ECO:0007669"/>
    <property type="project" value="UniProtKB-SubCell"/>
</dbReference>
<dbReference type="Proteomes" id="UP000230390">
    <property type="component" value="Unassembled WGS sequence"/>
</dbReference>
<accession>A0A2G8TEJ2</accession>
<evidence type="ECO:0000313" key="9">
    <source>
        <dbReference type="EMBL" id="PIL44476.1"/>
    </source>
</evidence>
<feature type="transmembrane region" description="Helical" evidence="8">
    <location>
        <begin position="139"/>
        <end position="159"/>
    </location>
</feature>
<evidence type="ECO:0000256" key="3">
    <source>
        <dbReference type="ARBA" id="ARBA00022448"/>
    </source>
</evidence>
<dbReference type="PANTHER" id="PTHR30269">
    <property type="entry name" value="TRANSMEMBRANE PROTEIN YFCA"/>
    <property type="match status" value="1"/>
</dbReference>
<keyword evidence="3" id="KW-0813">Transport</keyword>
<dbReference type="PANTHER" id="PTHR30269:SF37">
    <property type="entry name" value="MEMBRANE TRANSPORTER PROTEIN"/>
    <property type="match status" value="1"/>
</dbReference>
<feature type="transmembrane region" description="Helical" evidence="8">
    <location>
        <begin position="195"/>
        <end position="218"/>
    </location>
</feature>
<name>A0A2G8TEJ2_9BURK</name>
<evidence type="ECO:0000256" key="7">
    <source>
        <dbReference type="ARBA" id="ARBA00023136"/>
    </source>
</evidence>
<feature type="transmembrane region" description="Helical" evidence="8">
    <location>
        <begin position="76"/>
        <end position="95"/>
    </location>
</feature>
<dbReference type="OrthoDB" id="7028171at2"/>
<dbReference type="InterPro" id="IPR002781">
    <property type="entry name" value="TM_pro_TauE-like"/>
</dbReference>
<evidence type="ECO:0000256" key="5">
    <source>
        <dbReference type="ARBA" id="ARBA00022692"/>
    </source>
</evidence>
<keyword evidence="6 8" id="KW-1133">Transmembrane helix</keyword>
<dbReference type="InterPro" id="IPR052017">
    <property type="entry name" value="TSUP"/>
</dbReference>
<keyword evidence="5 8" id="KW-0812">Transmembrane</keyword>
<dbReference type="AlphaFoldDB" id="A0A2G8TEJ2"/>
<dbReference type="RefSeq" id="WP_099788991.1">
    <property type="nucleotide sequence ID" value="NZ_JBHLYV010000022.1"/>
</dbReference>
<proteinExistence type="inferred from homology"/>